<dbReference type="Gene3D" id="1.10.287.130">
    <property type="match status" value="1"/>
</dbReference>
<dbReference type="FunFam" id="3.30.565.10:FF:000010">
    <property type="entry name" value="Sensor histidine kinase RcsC"/>
    <property type="match status" value="1"/>
</dbReference>
<dbReference type="PROSITE" id="PS50109">
    <property type="entry name" value="HIS_KIN"/>
    <property type="match status" value="1"/>
</dbReference>
<dbReference type="STRING" id="57664.SAMN05661003_10835"/>
<gene>
    <name evidence="18" type="ORF">SAMN05661003_10835</name>
</gene>
<dbReference type="Pfam" id="PF00072">
    <property type="entry name" value="Response_reg"/>
    <property type="match status" value="1"/>
</dbReference>
<dbReference type="RefSeq" id="WP_092078349.1">
    <property type="nucleotide sequence ID" value="NZ_FNAQ01000008.1"/>
</dbReference>
<dbReference type="CDD" id="cd16922">
    <property type="entry name" value="HATPase_EvgS-ArcB-TorS-like"/>
    <property type="match status" value="1"/>
</dbReference>
<evidence type="ECO:0000259" key="14">
    <source>
        <dbReference type="PROSITE" id="PS50109"/>
    </source>
</evidence>
<dbReference type="Gene3D" id="3.30.565.10">
    <property type="entry name" value="Histidine kinase-like ATPase, C-terminal domain"/>
    <property type="match status" value="1"/>
</dbReference>
<keyword evidence="4" id="KW-0808">Transferase</keyword>
<dbReference type="InterPro" id="IPR008207">
    <property type="entry name" value="Sig_transdc_His_kin_Hpt_dom"/>
</dbReference>
<evidence type="ECO:0000313" key="18">
    <source>
        <dbReference type="EMBL" id="SDE33139.1"/>
    </source>
</evidence>
<evidence type="ECO:0000256" key="13">
    <source>
        <dbReference type="SAM" id="MobiDB-lite"/>
    </source>
</evidence>
<feature type="domain" description="PAS" evidence="16">
    <location>
        <begin position="328"/>
        <end position="370"/>
    </location>
</feature>
<dbReference type="InterPro" id="IPR035965">
    <property type="entry name" value="PAS-like_dom_sf"/>
</dbReference>
<dbReference type="PRINTS" id="PR00344">
    <property type="entry name" value="BCTRLSENSOR"/>
</dbReference>
<dbReference type="Pfam" id="PF02518">
    <property type="entry name" value="HATPase_c"/>
    <property type="match status" value="1"/>
</dbReference>
<keyword evidence="5" id="KW-0547">Nucleotide-binding</keyword>
<dbReference type="NCBIfam" id="TIGR00229">
    <property type="entry name" value="sensory_box"/>
    <property type="match status" value="1"/>
</dbReference>
<feature type="modified residue" description="4-aspartylphosphate" evidence="12">
    <location>
        <position position="771"/>
    </location>
</feature>
<dbReference type="SMART" id="SM00091">
    <property type="entry name" value="PAS"/>
    <property type="match status" value="1"/>
</dbReference>
<dbReference type="AlphaFoldDB" id="A0A1G7C1J1"/>
<dbReference type="InterPro" id="IPR011006">
    <property type="entry name" value="CheY-like_superfamily"/>
</dbReference>
<dbReference type="SUPFAM" id="SSF47226">
    <property type="entry name" value="Histidine-containing phosphotransfer domain, HPT domain"/>
    <property type="match status" value="1"/>
</dbReference>
<dbReference type="GO" id="GO:0005886">
    <property type="term" value="C:plasma membrane"/>
    <property type="evidence" value="ECO:0007669"/>
    <property type="project" value="UniProtKB-SubCell"/>
</dbReference>
<evidence type="ECO:0000256" key="5">
    <source>
        <dbReference type="ARBA" id="ARBA00022741"/>
    </source>
</evidence>
<dbReference type="GO" id="GO:0000155">
    <property type="term" value="F:phosphorelay sensor kinase activity"/>
    <property type="evidence" value="ECO:0007669"/>
    <property type="project" value="InterPro"/>
</dbReference>
<dbReference type="SUPFAM" id="SSF55785">
    <property type="entry name" value="PYP-like sensor domain (PAS domain)"/>
    <property type="match status" value="1"/>
</dbReference>
<keyword evidence="3 12" id="KW-0597">Phosphoprotein</keyword>
<evidence type="ECO:0000256" key="2">
    <source>
        <dbReference type="ARBA" id="ARBA00012438"/>
    </source>
</evidence>
<dbReference type="Proteomes" id="UP000243205">
    <property type="component" value="Unassembled WGS sequence"/>
</dbReference>
<dbReference type="Gene3D" id="3.40.50.2300">
    <property type="match status" value="1"/>
</dbReference>
<evidence type="ECO:0000256" key="3">
    <source>
        <dbReference type="ARBA" id="ARBA00022553"/>
    </source>
</evidence>
<dbReference type="OrthoDB" id="177675at2"/>
<dbReference type="FunFam" id="1.10.287.130:FF:000002">
    <property type="entry name" value="Two-component osmosensing histidine kinase"/>
    <property type="match status" value="1"/>
</dbReference>
<dbReference type="InterPro" id="IPR036641">
    <property type="entry name" value="HPT_dom_sf"/>
</dbReference>
<dbReference type="SMART" id="SM00062">
    <property type="entry name" value="PBPb"/>
    <property type="match status" value="1"/>
</dbReference>
<name>A0A1G7C1J1_9BACT</name>
<dbReference type="InterPro" id="IPR005467">
    <property type="entry name" value="His_kinase_dom"/>
</dbReference>
<keyword evidence="6" id="KW-0418">Kinase</keyword>
<dbReference type="InterPro" id="IPR001789">
    <property type="entry name" value="Sig_transdc_resp-reg_receiver"/>
</dbReference>
<evidence type="ECO:0000313" key="19">
    <source>
        <dbReference type="Proteomes" id="UP000243205"/>
    </source>
</evidence>
<dbReference type="SMART" id="SM00448">
    <property type="entry name" value="REC"/>
    <property type="match status" value="1"/>
</dbReference>
<dbReference type="CDD" id="cd17546">
    <property type="entry name" value="REC_hyHK_CKI1_RcsC-like"/>
    <property type="match status" value="1"/>
</dbReference>
<dbReference type="CDD" id="cd00088">
    <property type="entry name" value="HPT"/>
    <property type="match status" value="1"/>
</dbReference>
<feature type="domain" description="Response regulatory" evidence="15">
    <location>
        <begin position="722"/>
        <end position="839"/>
    </location>
</feature>
<dbReference type="Pfam" id="PF00497">
    <property type="entry name" value="SBP_bac_3"/>
    <property type="match status" value="1"/>
</dbReference>
<comment type="catalytic activity">
    <reaction evidence="1">
        <text>ATP + protein L-histidine = ADP + protein N-phospho-L-histidine.</text>
        <dbReference type="EC" id="2.7.13.3"/>
    </reaction>
</comment>
<dbReference type="SUPFAM" id="SSF47384">
    <property type="entry name" value="Homodimeric domain of signal transducing histidine kinase"/>
    <property type="match status" value="1"/>
</dbReference>
<dbReference type="CDD" id="cd00082">
    <property type="entry name" value="HisKA"/>
    <property type="match status" value="1"/>
</dbReference>
<dbReference type="Pfam" id="PF01627">
    <property type="entry name" value="Hpt"/>
    <property type="match status" value="1"/>
</dbReference>
<dbReference type="PROSITE" id="PS50894">
    <property type="entry name" value="HPT"/>
    <property type="match status" value="1"/>
</dbReference>
<dbReference type="InterPro" id="IPR001638">
    <property type="entry name" value="Solute-binding_3/MltF_N"/>
</dbReference>
<dbReference type="InterPro" id="IPR003594">
    <property type="entry name" value="HATPase_dom"/>
</dbReference>
<dbReference type="PROSITE" id="PS50110">
    <property type="entry name" value="RESPONSE_REGULATORY"/>
    <property type="match status" value="1"/>
</dbReference>
<accession>A0A1G7C1J1</accession>
<protein>
    <recommendedName>
        <fullName evidence="10">Sensory/regulatory protein RpfC</fullName>
        <ecNumber evidence="2">2.7.13.3</ecNumber>
    </recommendedName>
</protein>
<dbReference type="CDD" id="cd00130">
    <property type="entry name" value="PAS"/>
    <property type="match status" value="1"/>
</dbReference>
<keyword evidence="19" id="KW-1185">Reference proteome</keyword>
<evidence type="ECO:0000256" key="10">
    <source>
        <dbReference type="ARBA" id="ARBA00068150"/>
    </source>
</evidence>
<keyword evidence="7" id="KW-0067">ATP-binding</keyword>
<evidence type="ECO:0000256" key="12">
    <source>
        <dbReference type="PROSITE-ProRule" id="PRU00169"/>
    </source>
</evidence>
<evidence type="ECO:0000256" key="6">
    <source>
        <dbReference type="ARBA" id="ARBA00022777"/>
    </source>
</evidence>
<dbReference type="PROSITE" id="PS50112">
    <property type="entry name" value="PAS"/>
    <property type="match status" value="1"/>
</dbReference>
<dbReference type="InterPro" id="IPR003661">
    <property type="entry name" value="HisK_dim/P_dom"/>
</dbReference>
<proteinExistence type="predicted"/>
<dbReference type="SUPFAM" id="SSF52172">
    <property type="entry name" value="CheY-like"/>
    <property type="match status" value="1"/>
</dbReference>
<dbReference type="Pfam" id="PF00512">
    <property type="entry name" value="HisKA"/>
    <property type="match status" value="1"/>
</dbReference>
<dbReference type="Pfam" id="PF13426">
    <property type="entry name" value="PAS_9"/>
    <property type="match status" value="1"/>
</dbReference>
<dbReference type="SMART" id="SM00073">
    <property type="entry name" value="HPT"/>
    <property type="match status" value="1"/>
</dbReference>
<evidence type="ECO:0000256" key="7">
    <source>
        <dbReference type="ARBA" id="ARBA00022840"/>
    </source>
</evidence>
<reference evidence="19" key="1">
    <citation type="submission" date="2016-10" db="EMBL/GenBank/DDBJ databases">
        <authorList>
            <person name="Varghese N."/>
            <person name="Submissions S."/>
        </authorList>
    </citation>
    <scope>NUCLEOTIDE SEQUENCE [LARGE SCALE GENOMIC DNA]</scope>
    <source>
        <strain evidence="19">DSM 8987</strain>
    </source>
</reference>
<evidence type="ECO:0000256" key="4">
    <source>
        <dbReference type="ARBA" id="ARBA00022679"/>
    </source>
</evidence>
<feature type="domain" description="HPt" evidence="17">
    <location>
        <begin position="886"/>
        <end position="978"/>
    </location>
</feature>
<dbReference type="SUPFAM" id="SSF53850">
    <property type="entry name" value="Periplasmic binding protein-like II"/>
    <property type="match status" value="1"/>
</dbReference>
<evidence type="ECO:0000259" key="16">
    <source>
        <dbReference type="PROSITE" id="PS50112"/>
    </source>
</evidence>
<dbReference type="InterPro" id="IPR004358">
    <property type="entry name" value="Sig_transdc_His_kin-like_C"/>
</dbReference>
<dbReference type="EC" id="2.7.13.3" evidence="2"/>
<evidence type="ECO:0000256" key="9">
    <source>
        <dbReference type="ARBA" id="ARBA00064003"/>
    </source>
</evidence>
<dbReference type="PANTHER" id="PTHR45339">
    <property type="entry name" value="HYBRID SIGNAL TRANSDUCTION HISTIDINE KINASE J"/>
    <property type="match status" value="1"/>
</dbReference>
<evidence type="ECO:0000259" key="15">
    <source>
        <dbReference type="PROSITE" id="PS50110"/>
    </source>
</evidence>
<dbReference type="EMBL" id="FNAQ01000008">
    <property type="protein sequence ID" value="SDE33139.1"/>
    <property type="molecule type" value="Genomic_DNA"/>
</dbReference>
<dbReference type="Gene3D" id="3.40.190.10">
    <property type="entry name" value="Periplasmic binding protein-like II"/>
    <property type="match status" value="2"/>
</dbReference>
<dbReference type="PANTHER" id="PTHR45339:SF5">
    <property type="entry name" value="HISTIDINE KINASE"/>
    <property type="match status" value="1"/>
</dbReference>
<dbReference type="SMART" id="SM00387">
    <property type="entry name" value="HATPase_c"/>
    <property type="match status" value="1"/>
</dbReference>
<dbReference type="InterPro" id="IPR036890">
    <property type="entry name" value="HATPase_C_sf"/>
</dbReference>
<dbReference type="SMART" id="SM00388">
    <property type="entry name" value="HisKA"/>
    <property type="match status" value="1"/>
</dbReference>
<evidence type="ECO:0000259" key="17">
    <source>
        <dbReference type="PROSITE" id="PS50894"/>
    </source>
</evidence>
<evidence type="ECO:0000256" key="1">
    <source>
        <dbReference type="ARBA" id="ARBA00000085"/>
    </source>
</evidence>
<feature type="region of interest" description="Disordered" evidence="13">
    <location>
        <begin position="842"/>
        <end position="868"/>
    </location>
</feature>
<comment type="subunit">
    <text evidence="9">At low DSF concentrations, interacts with RpfF.</text>
</comment>
<dbReference type="InterPro" id="IPR036097">
    <property type="entry name" value="HisK_dim/P_sf"/>
</dbReference>
<dbReference type="CDD" id="cd01007">
    <property type="entry name" value="PBP2_BvgS_HisK_like"/>
    <property type="match status" value="1"/>
</dbReference>
<sequence>MPLAALFKRVIAPLALALVLLYAGVSGFDPAWRPPQLSDSERRWLAQHGPLVFVSQEHYPPFEFRQKDGSLDGICIELARWMTTELGIQARFIALPFDAAQQAVLDGRAHVITSLFHSPARSRHFTFSKPILPVPAFIFVRHDRPDISGLDDLTGKRLAIQRGDYALEFLRERTIAFDWLPLTTFAEAADAVLAGQADALIGDEQIVLYHLYSKGLAAQAKKVGEPLYVGRNCMASRRDQTVVAGILAKGLDHARHSGMIKAIERKWLGIPLGNPTHSDRPWLPLLSSGLLLLAGATLGVLLWNQRLRRQLEQQTAGIRQVASEREQEASRRRLIFEQSRDGIVITDSHGRVFEANPSFAALLGYSPQELANLHIWDWEVQFSRQDIEQTIQTLDENGVLFETRHCRKDGRIIDVEVCANLCLWQGQKLIYSTCRDISERKQAEKELEKARQAAEQANQAKSVFLTNISHEIRTPLNAVLGMTSLLLDAPLAAEQRSWAEAVQSNAEALLELINDLLDLSRIEAGRLELEQIDFDPAALLTDLDASLKPLAVAKGLQWHCRLTGATAGRWLQGDPGRLRQILLNLAGNAIKFTTAGSVRLEAELTPEAENRVLLQVRVRDTGIGIAIANQARLFERFYQADASITRTHGGSGLGLAICRQLAEQMGGTIGFTSEEGVGSEFWLRLPLASAQSGAAVGPAADKTPAQNAGASALHPAPQGPARILLVEDNAVNQRVALSLLHKLGLQTDAVSNGQQALTALRQSAYDLVLMDCQMPVLDGYQTTRRIRQSDQPWRDIVIIALTAQAMSGDRERCLQAGMSDYLAKPITLPTLRQTLSRWLDSRRFNASPPPATTSEDSGTVDAPGVNGNSPPSLWNRAALYERLLFDTELVGTVLEVFLTDMPIQLDRLQQLLASGDLTAASRQAHSIKGAAANIGAETLRQLAEQLEQNLRNGQLGDDNWPERFSLVFQQLKKQLEQA</sequence>
<organism evidence="18 19">
    <name type="scientific">Desulfuromonas thiophila</name>
    <dbReference type="NCBI Taxonomy" id="57664"/>
    <lineage>
        <taxon>Bacteria</taxon>
        <taxon>Pseudomonadati</taxon>
        <taxon>Thermodesulfobacteriota</taxon>
        <taxon>Desulfuromonadia</taxon>
        <taxon>Desulfuromonadales</taxon>
        <taxon>Desulfuromonadaceae</taxon>
        <taxon>Desulfuromonas</taxon>
    </lineage>
</organism>
<evidence type="ECO:0000256" key="8">
    <source>
        <dbReference type="ARBA" id="ARBA00023012"/>
    </source>
</evidence>
<feature type="modified residue" description="Phosphohistidine" evidence="11">
    <location>
        <position position="925"/>
    </location>
</feature>
<feature type="domain" description="Histidine kinase" evidence="14">
    <location>
        <begin position="467"/>
        <end position="689"/>
    </location>
</feature>
<dbReference type="InterPro" id="IPR000014">
    <property type="entry name" value="PAS"/>
</dbReference>
<dbReference type="Gene3D" id="1.20.120.160">
    <property type="entry name" value="HPT domain"/>
    <property type="match status" value="1"/>
</dbReference>
<evidence type="ECO:0000256" key="11">
    <source>
        <dbReference type="PROSITE-ProRule" id="PRU00110"/>
    </source>
</evidence>
<dbReference type="GO" id="GO:0005524">
    <property type="term" value="F:ATP binding"/>
    <property type="evidence" value="ECO:0007669"/>
    <property type="project" value="UniProtKB-KW"/>
</dbReference>
<dbReference type="Gene3D" id="3.30.450.20">
    <property type="entry name" value="PAS domain"/>
    <property type="match status" value="1"/>
</dbReference>
<dbReference type="SUPFAM" id="SSF55874">
    <property type="entry name" value="ATPase domain of HSP90 chaperone/DNA topoisomerase II/histidine kinase"/>
    <property type="match status" value="1"/>
</dbReference>
<keyword evidence="8" id="KW-0902">Two-component regulatory system</keyword>